<dbReference type="SUPFAM" id="SSF53098">
    <property type="entry name" value="Ribonuclease H-like"/>
    <property type="match status" value="1"/>
</dbReference>
<gene>
    <name evidence="4" type="ORF">O181_034696</name>
</gene>
<proteinExistence type="predicted"/>
<feature type="region of interest" description="Disordered" evidence="2">
    <location>
        <begin position="1"/>
        <end position="25"/>
    </location>
</feature>
<dbReference type="PANTHER" id="PTHR37984">
    <property type="entry name" value="PROTEIN CBG26694"/>
    <property type="match status" value="1"/>
</dbReference>
<dbReference type="PANTHER" id="PTHR37984:SF15">
    <property type="entry name" value="INTEGRASE CATALYTIC DOMAIN-CONTAINING PROTEIN"/>
    <property type="match status" value="1"/>
</dbReference>
<reference evidence="4" key="1">
    <citation type="submission" date="2021-03" db="EMBL/GenBank/DDBJ databases">
        <title>Draft genome sequence of rust myrtle Austropuccinia psidii MF-1, a brazilian biotype.</title>
        <authorList>
            <person name="Quecine M.C."/>
            <person name="Pachon D.M.R."/>
            <person name="Bonatelli M.L."/>
            <person name="Correr F.H."/>
            <person name="Franceschini L.M."/>
            <person name="Leite T.F."/>
            <person name="Margarido G.R.A."/>
            <person name="Almeida C.A."/>
            <person name="Ferrarezi J.A."/>
            <person name="Labate C.A."/>
        </authorList>
    </citation>
    <scope>NUCLEOTIDE SEQUENCE</scope>
    <source>
        <strain evidence="4">MF-1</strain>
    </source>
</reference>
<dbReference type="InterPro" id="IPR001584">
    <property type="entry name" value="Integrase_cat-core"/>
</dbReference>
<evidence type="ECO:0000313" key="4">
    <source>
        <dbReference type="EMBL" id="MBW0494981.1"/>
    </source>
</evidence>
<dbReference type="InterPro" id="IPR050951">
    <property type="entry name" value="Retrovirus_Pol_polyprotein"/>
</dbReference>
<evidence type="ECO:0000313" key="5">
    <source>
        <dbReference type="Proteomes" id="UP000765509"/>
    </source>
</evidence>
<dbReference type="GO" id="GO:0005634">
    <property type="term" value="C:nucleus"/>
    <property type="evidence" value="ECO:0007669"/>
    <property type="project" value="UniProtKB-ARBA"/>
</dbReference>
<dbReference type="PROSITE" id="PS50994">
    <property type="entry name" value="INTEGRASE"/>
    <property type="match status" value="1"/>
</dbReference>
<name>A0A9Q3H8A1_9BASI</name>
<dbReference type="AlphaFoldDB" id="A0A9Q3H8A1"/>
<feature type="compositionally biased region" description="Acidic residues" evidence="2">
    <location>
        <begin position="14"/>
        <end position="25"/>
    </location>
</feature>
<evidence type="ECO:0000256" key="1">
    <source>
        <dbReference type="ARBA" id="ARBA00022884"/>
    </source>
</evidence>
<evidence type="ECO:0000259" key="3">
    <source>
        <dbReference type="PROSITE" id="PS50994"/>
    </source>
</evidence>
<keyword evidence="5" id="KW-1185">Reference proteome</keyword>
<keyword evidence="1" id="KW-0694">RNA-binding</keyword>
<sequence length="259" mass="29855">MPNGLSRRPKKSEEEDAYAPEFDEEENWIKPHPVFGAENLNSLNFSGIQSRNGCNPSWPSKREVKVYKGNKESLQKHQQALKRSEWIQYISNLEDGSTWLWPEKVGLVKLTAEAVAEWFTSEWICRYGSPKEVSVDGGPEFGKEFQDTVKKEGSSIRVTTPYYPESQGTVERSHKQLKDALVKMCGENGVKWKKYLPLVTLVERLSTKKTTGFSPYELQFGQPPVLPIDIETKTFEKWNGTNYPQLRNYWNPEPSSWKE</sequence>
<feature type="domain" description="Integrase catalytic" evidence="3">
    <location>
        <begin position="55"/>
        <end position="223"/>
    </location>
</feature>
<dbReference type="GO" id="GO:0003723">
    <property type="term" value="F:RNA binding"/>
    <property type="evidence" value="ECO:0007669"/>
    <property type="project" value="UniProtKB-KW"/>
</dbReference>
<organism evidence="4 5">
    <name type="scientific">Austropuccinia psidii MF-1</name>
    <dbReference type="NCBI Taxonomy" id="1389203"/>
    <lineage>
        <taxon>Eukaryota</taxon>
        <taxon>Fungi</taxon>
        <taxon>Dikarya</taxon>
        <taxon>Basidiomycota</taxon>
        <taxon>Pucciniomycotina</taxon>
        <taxon>Pucciniomycetes</taxon>
        <taxon>Pucciniales</taxon>
        <taxon>Sphaerophragmiaceae</taxon>
        <taxon>Austropuccinia</taxon>
    </lineage>
</organism>
<accession>A0A9Q3H8A1</accession>
<dbReference type="EMBL" id="AVOT02012857">
    <property type="protein sequence ID" value="MBW0494981.1"/>
    <property type="molecule type" value="Genomic_DNA"/>
</dbReference>
<dbReference type="GO" id="GO:0015074">
    <property type="term" value="P:DNA integration"/>
    <property type="evidence" value="ECO:0007669"/>
    <property type="project" value="InterPro"/>
</dbReference>
<dbReference type="InterPro" id="IPR012337">
    <property type="entry name" value="RNaseH-like_sf"/>
</dbReference>
<evidence type="ECO:0000256" key="2">
    <source>
        <dbReference type="SAM" id="MobiDB-lite"/>
    </source>
</evidence>
<comment type="caution">
    <text evidence="4">The sequence shown here is derived from an EMBL/GenBank/DDBJ whole genome shotgun (WGS) entry which is preliminary data.</text>
</comment>
<dbReference type="InterPro" id="IPR036397">
    <property type="entry name" value="RNaseH_sf"/>
</dbReference>
<dbReference type="OrthoDB" id="5597284at2759"/>
<dbReference type="Proteomes" id="UP000765509">
    <property type="component" value="Unassembled WGS sequence"/>
</dbReference>
<dbReference type="Gene3D" id="3.30.420.10">
    <property type="entry name" value="Ribonuclease H-like superfamily/Ribonuclease H"/>
    <property type="match status" value="1"/>
</dbReference>
<protein>
    <recommendedName>
        <fullName evidence="3">Integrase catalytic domain-containing protein</fullName>
    </recommendedName>
</protein>